<dbReference type="RefSeq" id="WP_073301724.1">
    <property type="nucleotide sequence ID" value="NZ_FRAW01000001.1"/>
</dbReference>
<organism evidence="4 5">
    <name type="scientific">Fibrobacter intestinalis</name>
    <dbReference type="NCBI Taxonomy" id="28122"/>
    <lineage>
        <taxon>Bacteria</taxon>
        <taxon>Pseudomonadati</taxon>
        <taxon>Fibrobacterota</taxon>
        <taxon>Fibrobacteria</taxon>
        <taxon>Fibrobacterales</taxon>
        <taxon>Fibrobacteraceae</taxon>
        <taxon>Fibrobacter</taxon>
    </lineage>
</organism>
<dbReference type="InterPro" id="IPR004821">
    <property type="entry name" value="Cyt_trans-like"/>
</dbReference>
<dbReference type="GO" id="GO:0016779">
    <property type="term" value="F:nucleotidyltransferase activity"/>
    <property type="evidence" value="ECO:0007669"/>
    <property type="project" value="UniProtKB-KW"/>
</dbReference>
<keyword evidence="5" id="KW-1185">Reference proteome</keyword>
<dbReference type="EMBL" id="FRAW01000001">
    <property type="protein sequence ID" value="SHK11256.1"/>
    <property type="molecule type" value="Genomic_DNA"/>
</dbReference>
<evidence type="ECO:0000259" key="3">
    <source>
        <dbReference type="Pfam" id="PF01467"/>
    </source>
</evidence>
<dbReference type="SUPFAM" id="SSF52374">
    <property type="entry name" value="Nucleotidylyl transferase"/>
    <property type="match status" value="1"/>
</dbReference>
<dbReference type="AlphaFoldDB" id="A0A1M6PTN2"/>
<protein>
    <submittedName>
        <fullName evidence="4">Glycerol-3-phosphate cytidylyltransferase</fullName>
    </submittedName>
</protein>
<gene>
    <name evidence="4" type="ORF">SAMN05720469_101108</name>
</gene>
<dbReference type="PANTHER" id="PTHR43793">
    <property type="entry name" value="FAD SYNTHASE"/>
    <property type="match status" value="1"/>
</dbReference>
<sequence>MMMYKTGITVGVFDLFHVGHLNLLESCKAMCDYLIVAVCCDDYVTKIKHKQPVYNEQDRIRLLSALKVVDKVVPVTIEEIENKLLLLKKHPFDCLFSGDDWKGSPRYQKTEEQFAKLGVSIEYLPYTKGISTTQIKNKLLGQKKTEEV</sequence>
<evidence type="ECO:0000256" key="2">
    <source>
        <dbReference type="ARBA" id="ARBA00022695"/>
    </source>
</evidence>
<evidence type="ECO:0000313" key="5">
    <source>
        <dbReference type="Proteomes" id="UP000184275"/>
    </source>
</evidence>
<evidence type="ECO:0000256" key="1">
    <source>
        <dbReference type="ARBA" id="ARBA00022679"/>
    </source>
</evidence>
<dbReference type="Gene3D" id="3.40.50.620">
    <property type="entry name" value="HUPs"/>
    <property type="match status" value="1"/>
</dbReference>
<dbReference type="InterPro" id="IPR050385">
    <property type="entry name" value="Archaeal_FAD_synthase"/>
</dbReference>
<name>A0A1M6PTN2_9BACT</name>
<proteinExistence type="predicted"/>
<reference evidence="5" key="1">
    <citation type="submission" date="2016-11" db="EMBL/GenBank/DDBJ databases">
        <authorList>
            <person name="Varghese N."/>
            <person name="Submissions S."/>
        </authorList>
    </citation>
    <scope>NUCLEOTIDE SEQUENCE [LARGE SCALE GENOMIC DNA]</scope>
    <source>
        <strain evidence="5">UWOS</strain>
    </source>
</reference>
<feature type="domain" description="Cytidyltransferase-like" evidence="3">
    <location>
        <begin position="8"/>
        <end position="137"/>
    </location>
</feature>
<accession>A0A1M6PTN2</accession>
<keyword evidence="2 4" id="KW-0548">Nucleotidyltransferase</keyword>
<dbReference type="InterPro" id="IPR014729">
    <property type="entry name" value="Rossmann-like_a/b/a_fold"/>
</dbReference>
<dbReference type="Pfam" id="PF01467">
    <property type="entry name" value="CTP_transf_like"/>
    <property type="match status" value="1"/>
</dbReference>
<evidence type="ECO:0000313" key="4">
    <source>
        <dbReference type="EMBL" id="SHK11256.1"/>
    </source>
</evidence>
<dbReference type="NCBIfam" id="TIGR00125">
    <property type="entry name" value="cyt_tran_rel"/>
    <property type="match status" value="1"/>
</dbReference>
<dbReference type="PANTHER" id="PTHR43793:SF1">
    <property type="entry name" value="FAD SYNTHASE"/>
    <property type="match status" value="1"/>
</dbReference>
<keyword evidence="1 4" id="KW-0808">Transferase</keyword>
<dbReference type="Proteomes" id="UP000184275">
    <property type="component" value="Unassembled WGS sequence"/>
</dbReference>